<protein>
    <submittedName>
        <fullName evidence="1">Uncharacterized protein</fullName>
    </submittedName>
</protein>
<gene>
    <name evidence="1" type="ORF">T10_6983</name>
</gene>
<dbReference type="EMBL" id="JYDO01000007">
    <property type="protein sequence ID" value="KRZ79333.1"/>
    <property type="molecule type" value="Genomic_DNA"/>
</dbReference>
<reference evidence="1 2" key="1">
    <citation type="submission" date="2015-01" db="EMBL/GenBank/DDBJ databases">
        <title>Evolution of Trichinella species and genotypes.</title>
        <authorList>
            <person name="Korhonen P.K."/>
            <person name="Edoardo P."/>
            <person name="Giuseppe L.R."/>
            <person name="Gasser R.B."/>
        </authorList>
    </citation>
    <scope>NUCLEOTIDE SEQUENCE [LARGE SCALE GENOMIC DNA]</scope>
    <source>
        <strain evidence="1">ISS1980</strain>
    </source>
</reference>
<evidence type="ECO:0000313" key="2">
    <source>
        <dbReference type="Proteomes" id="UP000054843"/>
    </source>
</evidence>
<feature type="non-terminal residue" evidence="1">
    <location>
        <position position="1"/>
    </location>
</feature>
<dbReference type="Proteomes" id="UP000054843">
    <property type="component" value="Unassembled WGS sequence"/>
</dbReference>
<keyword evidence="2" id="KW-1185">Reference proteome</keyword>
<dbReference type="AlphaFoldDB" id="A0A0V1N6A8"/>
<proteinExistence type="predicted"/>
<evidence type="ECO:0000313" key="1">
    <source>
        <dbReference type="EMBL" id="KRZ79333.1"/>
    </source>
</evidence>
<comment type="caution">
    <text evidence="1">The sequence shown here is derived from an EMBL/GenBank/DDBJ whole genome shotgun (WGS) entry which is preliminary data.</text>
</comment>
<sequence>LCRTVYIDFQQAGRLCEIVDRNHLLLLSSSYYKQVKEEEAARFTNASYVVIKTGETNSRRIQTPTALCNPAADTHMSLLLLRKSRFH</sequence>
<name>A0A0V1N6A8_9BILA</name>
<organism evidence="1 2">
    <name type="scientific">Trichinella papuae</name>
    <dbReference type="NCBI Taxonomy" id="268474"/>
    <lineage>
        <taxon>Eukaryota</taxon>
        <taxon>Metazoa</taxon>
        <taxon>Ecdysozoa</taxon>
        <taxon>Nematoda</taxon>
        <taxon>Enoplea</taxon>
        <taxon>Dorylaimia</taxon>
        <taxon>Trichinellida</taxon>
        <taxon>Trichinellidae</taxon>
        <taxon>Trichinella</taxon>
    </lineage>
</organism>
<accession>A0A0V1N6A8</accession>